<feature type="transmembrane region" description="Helical" evidence="7">
    <location>
        <begin position="20"/>
        <end position="38"/>
    </location>
</feature>
<comment type="caution">
    <text evidence="8">The sequence shown here is derived from an EMBL/GenBank/DDBJ whole genome shotgun (WGS) entry which is preliminary data.</text>
</comment>
<evidence type="ECO:0000256" key="5">
    <source>
        <dbReference type="ARBA" id="ARBA00022989"/>
    </source>
</evidence>
<protein>
    <recommendedName>
        <fullName evidence="7">Phosphatidylglycerol--prolipoprotein diacylglyceryl transferase</fullName>
        <ecNumber evidence="7">2.5.1.145</ecNumber>
    </recommendedName>
</protein>
<evidence type="ECO:0000256" key="2">
    <source>
        <dbReference type="ARBA" id="ARBA00022475"/>
    </source>
</evidence>
<accession>W2V001</accession>
<dbReference type="UniPathway" id="UPA00664"/>
<feature type="transmembrane region" description="Helical" evidence="7">
    <location>
        <begin position="119"/>
        <end position="140"/>
    </location>
</feature>
<evidence type="ECO:0000256" key="3">
    <source>
        <dbReference type="ARBA" id="ARBA00022679"/>
    </source>
</evidence>
<dbReference type="AlphaFoldDB" id="W2V001"/>
<dbReference type="EMBL" id="AXCJ01000002">
    <property type="protein sequence ID" value="ETO91569.1"/>
    <property type="molecule type" value="Genomic_DNA"/>
</dbReference>
<sequence>MISSLFEIDPVAFQFGFVSVRWYSLGYLVTILVILIHLKKYTDLSWSQLENSASITVISCIICSRMFYVLFYNLSAYLHHPSEILQIWCGGLSFHGGLTGVVIGVYLSQKIHKQSVISVLDHISCVVPFGIFLVRITNLINGELMGRPSEFGIVFPDGIRRHPSQIYEAVFEGLVILIVLNILRYKYKLDKQPGVLSMIFIGMYAVARITCELFRMPDPQIGFIMKYFSMGQILSVIMLILSVKAFLYIRTKYNAKSV</sequence>
<dbReference type="GO" id="GO:0008961">
    <property type="term" value="F:phosphatidylglycerol-prolipoprotein diacylglyceryl transferase activity"/>
    <property type="evidence" value="ECO:0007669"/>
    <property type="project" value="UniProtKB-UniRule"/>
</dbReference>
<dbReference type="NCBIfam" id="TIGR00544">
    <property type="entry name" value="lgt"/>
    <property type="match status" value="1"/>
</dbReference>
<dbReference type="InterPro" id="IPR001640">
    <property type="entry name" value="Lgt"/>
</dbReference>
<comment type="catalytic activity">
    <reaction evidence="7">
        <text>L-cysteinyl-[prolipoprotein] + a 1,2-diacyl-sn-glycero-3-phospho-(1'-sn-glycerol) = an S-1,2-diacyl-sn-glyceryl-L-cysteinyl-[prolipoprotein] + sn-glycerol 1-phosphate + H(+)</text>
        <dbReference type="Rhea" id="RHEA:56712"/>
        <dbReference type="Rhea" id="RHEA-COMP:14679"/>
        <dbReference type="Rhea" id="RHEA-COMP:14680"/>
        <dbReference type="ChEBI" id="CHEBI:15378"/>
        <dbReference type="ChEBI" id="CHEBI:29950"/>
        <dbReference type="ChEBI" id="CHEBI:57685"/>
        <dbReference type="ChEBI" id="CHEBI:64716"/>
        <dbReference type="ChEBI" id="CHEBI:140658"/>
        <dbReference type="EC" id="2.5.1.145"/>
    </reaction>
</comment>
<dbReference type="EC" id="2.5.1.145" evidence="7"/>
<keyword evidence="2 7" id="KW-1003">Cell membrane</keyword>
<dbReference type="STRING" id="1401685.P857_16"/>
<organism evidence="8 9">
    <name type="scientific">Candidatus Xenolissoclinum pacificiensis L6</name>
    <dbReference type="NCBI Taxonomy" id="1401685"/>
    <lineage>
        <taxon>Bacteria</taxon>
        <taxon>Pseudomonadati</taxon>
        <taxon>Pseudomonadota</taxon>
        <taxon>Alphaproteobacteria</taxon>
        <taxon>Rickettsiales</taxon>
        <taxon>Anaplasmataceae</taxon>
        <taxon>Candidatus Xenolissoclinum</taxon>
    </lineage>
</organism>
<keyword evidence="5 7" id="KW-1133">Transmembrane helix</keyword>
<reference evidence="8 9" key="1">
    <citation type="journal article" date="2013" name="PLoS ONE">
        <title>Bacterial endosymbiosis in a chordate host: long-term co-evolution and conservation of secondary metabolism.</title>
        <authorList>
            <person name="Kwan J.C."/>
            <person name="Schmidt E.W."/>
        </authorList>
    </citation>
    <scope>NUCLEOTIDE SEQUENCE [LARGE SCALE GENOMIC DNA]</scope>
    <source>
        <strain evidence="9">L6</strain>
    </source>
</reference>
<feature type="transmembrane region" description="Helical" evidence="7">
    <location>
        <begin position="50"/>
        <end position="72"/>
    </location>
</feature>
<feature type="binding site" evidence="7">
    <location>
        <position position="135"/>
    </location>
    <ligand>
        <name>a 1,2-diacyl-sn-glycero-3-phospho-(1'-sn-glycerol)</name>
        <dbReference type="ChEBI" id="CHEBI:64716"/>
    </ligand>
</feature>
<dbReference type="PANTHER" id="PTHR30589">
    <property type="entry name" value="PROLIPOPROTEIN DIACYLGLYCERYL TRANSFERASE"/>
    <property type="match status" value="1"/>
</dbReference>
<dbReference type="Pfam" id="PF01790">
    <property type="entry name" value="LGT"/>
    <property type="match status" value="1"/>
</dbReference>
<feature type="transmembrane region" description="Helical" evidence="7">
    <location>
        <begin position="84"/>
        <end position="107"/>
    </location>
</feature>
<comment type="similarity">
    <text evidence="1 7">Belongs to the Lgt family.</text>
</comment>
<comment type="subcellular location">
    <subcellularLocation>
        <location evidence="7">Cell membrane</location>
        <topology evidence="7">Multi-pass membrane protein</topology>
    </subcellularLocation>
</comment>
<dbReference type="HAMAP" id="MF_01147">
    <property type="entry name" value="Lgt"/>
    <property type="match status" value="1"/>
</dbReference>
<dbReference type="GO" id="GO:0042158">
    <property type="term" value="P:lipoprotein biosynthetic process"/>
    <property type="evidence" value="ECO:0007669"/>
    <property type="project" value="UniProtKB-UniRule"/>
</dbReference>
<keyword evidence="9" id="KW-1185">Reference proteome</keyword>
<comment type="function">
    <text evidence="7">Catalyzes the transfer of the diacylglyceryl group from phosphatidylglycerol to the sulfhydryl group of the N-terminal cysteine of a prolipoprotein, the first step in the formation of mature lipoproteins.</text>
</comment>
<evidence type="ECO:0000313" key="8">
    <source>
        <dbReference type="EMBL" id="ETO91569.1"/>
    </source>
</evidence>
<dbReference type="GO" id="GO:0005886">
    <property type="term" value="C:plasma membrane"/>
    <property type="evidence" value="ECO:0007669"/>
    <property type="project" value="UniProtKB-SubCell"/>
</dbReference>
<keyword evidence="3 7" id="KW-0808">Transferase</keyword>
<evidence type="ECO:0000256" key="4">
    <source>
        <dbReference type="ARBA" id="ARBA00022692"/>
    </source>
</evidence>
<keyword evidence="6 7" id="KW-0472">Membrane</keyword>
<feature type="transmembrane region" description="Helical" evidence="7">
    <location>
        <begin position="227"/>
        <end position="249"/>
    </location>
</feature>
<evidence type="ECO:0000256" key="1">
    <source>
        <dbReference type="ARBA" id="ARBA00007150"/>
    </source>
</evidence>
<keyword evidence="4 7" id="KW-0812">Transmembrane</keyword>
<evidence type="ECO:0000256" key="7">
    <source>
        <dbReference type="HAMAP-Rule" id="MF_01147"/>
    </source>
</evidence>
<feature type="transmembrane region" description="Helical" evidence="7">
    <location>
        <begin position="195"/>
        <end position="215"/>
    </location>
</feature>
<evidence type="ECO:0000313" key="9">
    <source>
        <dbReference type="Proteomes" id="UP000018951"/>
    </source>
</evidence>
<proteinExistence type="inferred from homology"/>
<dbReference type="Proteomes" id="UP000018951">
    <property type="component" value="Unassembled WGS sequence"/>
</dbReference>
<name>W2V001_9RICK</name>
<dbReference type="PATRIC" id="fig|1401685.3.peg.391"/>
<feature type="transmembrane region" description="Helical" evidence="7">
    <location>
        <begin position="166"/>
        <end position="183"/>
    </location>
</feature>
<comment type="pathway">
    <text evidence="7">Protein modification; lipoprotein biosynthesis (diacylglyceryl transfer).</text>
</comment>
<gene>
    <name evidence="7 8" type="primary">lgt</name>
    <name evidence="8" type="ORF">P857_16</name>
</gene>
<evidence type="ECO:0000256" key="6">
    <source>
        <dbReference type="ARBA" id="ARBA00023136"/>
    </source>
</evidence>
<dbReference type="PANTHER" id="PTHR30589:SF0">
    <property type="entry name" value="PHOSPHATIDYLGLYCEROL--PROLIPOPROTEIN DIACYLGLYCERYL TRANSFERASE"/>
    <property type="match status" value="1"/>
</dbReference>